<reference evidence="4" key="1">
    <citation type="submission" date="2017-09" db="EMBL/GenBank/DDBJ databases">
        <authorList>
            <person name="Varghese N."/>
            <person name="Submissions S."/>
        </authorList>
    </citation>
    <scope>NUCLEOTIDE SEQUENCE [LARGE SCALE GENOMIC DNA]</scope>
    <source>
        <strain evidence="4">MSL47</strain>
    </source>
</reference>
<keyword evidence="4" id="KW-1185">Reference proteome</keyword>
<dbReference type="GO" id="GO:0005829">
    <property type="term" value="C:cytosol"/>
    <property type="evidence" value="ECO:0007669"/>
    <property type="project" value="TreeGrafter"/>
</dbReference>
<dbReference type="InterPro" id="IPR010982">
    <property type="entry name" value="Lambda_DNA-bd_dom_sf"/>
</dbReference>
<organism evidence="3 4">
    <name type="scientific">Orenia metallireducens</name>
    <dbReference type="NCBI Taxonomy" id="1413210"/>
    <lineage>
        <taxon>Bacteria</taxon>
        <taxon>Bacillati</taxon>
        <taxon>Bacillota</taxon>
        <taxon>Clostridia</taxon>
        <taxon>Halanaerobiales</taxon>
        <taxon>Halobacteroidaceae</taxon>
        <taxon>Orenia</taxon>
    </lineage>
</organism>
<feature type="domain" description="HTH cro/C1-type" evidence="2">
    <location>
        <begin position="11"/>
        <end position="65"/>
    </location>
</feature>
<dbReference type="GO" id="GO:0003677">
    <property type="term" value="F:DNA binding"/>
    <property type="evidence" value="ECO:0007669"/>
    <property type="project" value="UniProtKB-KW"/>
</dbReference>
<dbReference type="SUPFAM" id="SSF51182">
    <property type="entry name" value="RmlC-like cupins"/>
    <property type="match status" value="1"/>
</dbReference>
<dbReference type="Pfam" id="PF01381">
    <property type="entry name" value="HTH_3"/>
    <property type="match status" value="1"/>
</dbReference>
<dbReference type="AlphaFoldDB" id="A0A285GHH2"/>
<dbReference type="InterPro" id="IPR011051">
    <property type="entry name" value="RmlC_Cupin_sf"/>
</dbReference>
<dbReference type="Proteomes" id="UP000219573">
    <property type="component" value="Unassembled WGS sequence"/>
</dbReference>
<dbReference type="Pfam" id="PF07883">
    <property type="entry name" value="Cupin_2"/>
    <property type="match status" value="1"/>
</dbReference>
<sequence length="183" mass="20687">MISNKDLGKKIREKRKQRGLNLSQLAKKIGYTSSFLSQVERGIADPSITSLRKIAEAFEVPIFYFMLDKIEYNPVVKRGDRKSLRFPGSNLTFELLSPDLKRNIEMISARLEPGAVTCEEPLTHHGEECTLVIQGSMEIQIGEEVYNLEEGDTIYYFASIPHKITSTGEEDLIFVSAITPPDF</sequence>
<evidence type="ECO:0000313" key="3">
    <source>
        <dbReference type="EMBL" id="SNY22644.1"/>
    </source>
</evidence>
<evidence type="ECO:0000256" key="1">
    <source>
        <dbReference type="ARBA" id="ARBA00023125"/>
    </source>
</evidence>
<accession>A0A285GHH2</accession>
<dbReference type="InterPro" id="IPR013096">
    <property type="entry name" value="Cupin_2"/>
</dbReference>
<dbReference type="Gene3D" id="1.10.260.40">
    <property type="entry name" value="lambda repressor-like DNA-binding domains"/>
    <property type="match status" value="1"/>
</dbReference>
<dbReference type="PANTHER" id="PTHR46797:SF19">
    <property type="entry name" value="BLL2473 PROTEIN"/>
    <property type="match status" value="1"/>
</dbReference>
<dbReference type="InterPro" id="IPR014710">
    <property type="entry name" value="RmlC-like_jellyroll"/>
</dbReference>
<keyword evidence="1" id="KW-0238">DNA-binding</keyword>
<dbReference type="CDD" id="cd02209">
    <property type="entry name" value="cupin_XRE_C"/>
    <property type="match status" value="1"/>
</dbReference>
<proteinExistence type="predicted"/>
<dbReference type="GO" id="GO:0003700">
    <property type="term" value="F:DNA-binding transcription factor activity"/>
    <property type="evidence" value="ECO:0007669"/>
    <property type="project" value="TreeGrafter"/>
</dbReference>
<protein>
    <submittedName>
        <fullName evidence="3">Transcriptional regulator, XRE family with cupin sensor</fullName>
    </submittedName>
</protein>
<dbReference type="OrthoDB" id="9814553at2"/>
<dbReference type="PROSITE" id="PS50943">
    <property type="entry name" value="HTH_CROC1"/>
    <property type="match status" value="1"/>
</dbReference>
<dbReference type="RefSeq" id="WP_097017280.1">
    <property type="nucleotide sequence ID" value="NZ_OBDZ01000007.1"/>
</dbReference>
<dbReference type="PANTHER" id="PTHR46797">
    <property type="entry name" value="HTH-TYPE TRANSCRIPTIONAL REGULATOR"/>
    <property type="match status" value="1"/>
</dbReference>
<dbReference type="SMART" id="SM00530">
    <property type="entry name" value="HTH_XRE"/>
    <property type="match status" value="1"/>
</dbReference>
<gene>
    <name evidence="3" type="ORF">SAMN06265827_10794</name>
</gene>
<dbReference type="SUPFAM" id="SSF47413">
    <property type="entry name" value="lambda repressor-like DNA-binding domains"/>
    <property type="match status" value="1"/>
</dbReference>
<dbReference type="Gene3D" id="2.60.120.10">
    <property type="entry name" value="Jelly Rolls"/>
    <property type="match status" value="1"/>
</dbReference>
<dbReference type="InterPro" id="IPR001387">
    <property type="entry name" value="Cro/C1-type_HTH"/>
</dbReference>
<name>A0A285GHH2_9FIRM</name>
<evidence type="ECO:0000259" key="2">
    <source>
        <dbReference type="PROSITE" id="PS50943"/>
    </source>
</evidence>
<dbReference type="InterPro" id="IPR050807">
    <property type="entry name" value="TransReg_Diox_bact_type"/>
</dbReference>
<evidence type="ECO:0000313" key="4">
    <source>
        <dbReference type="Proteomes" id="UP000219573"/>
    </source>
</evidence>
<dbReference type="EMBL" id="OBDZ01000007">
    <property type="protein sequence ID" value="SNY22644.1"/>
    <property type="molecule type" value="Genomic_DNA"/>
</dbReference>
<dbReference type="CDD" id="cd00093">
    <property type="entry name" value="HTH_XRE"/>
    <property type="match status" value="1"/>
</dbReference>